<evidence type="ECO:0000259" key="14">
    <source>
        <dbReference type="Pfam" id="PF00487"/>
    </source>
</evidence>
<keyword evidence="10 13" id="KW-0472">Membrane</keyword>
<dbReference type="GO" id="GO:0016717">
    <property type="term" value="F:oxidoreductase activity, acting on paired donors, with oxidation of a pair of donors resulting in the reduction of molecular oxygen to two molecules of water"/>
    <property type="evidence" value="ECO:0007669"/>
    <property type="project" value="InterPro"/>
</dbReference>
<evidence type="ECO:0000313" key="16">
    <source>
        <dbReference type="Proteomes" id="UP000316770"/>
    </source>
</evidence>
<dbReference type="CDD" id="cd03505">
    <property type="entry name" value="Delta9-FADS-like"/>
    <property type="match status" value="1"/>
</dbReference>
<protein>
    <submittedName>
        <fullName evidence="15">Fatty acid desaturase</fullName>
    </submittedName>
</protein>
<feature type="transmembrane region" description="Helical" evidence="13">
    <location>
        <begin position="75"/>
        <end position="95"/>
    </location>
</feature>
<evidence type="ECO:0000256" key="10">
    <source>
        <dbReference type="ARBA" id="ARBA00023136"/>
    </source>
</evidence>
<dbReference type="GO" id="GO:0016020">
    <property type="term" value="C:membrane"/>
    <property type="evidence" value="ECO:0007669"/>
    <property type="project" value="UniProtKB-SubCell"/>
</dbReference>
<keyword evidence="5" id="KW-0276">Fatty acid metabolism</keyword>
<feature type="transmembrane region" description="Helical" evidence="13">
    <location>
        <begin position="101"/>
        <end position="123"/>
    </location>
</feature>
<gene>
    <name evidence="15" type="ORF">Mal33_43870</name>
</gene>
<name>A0A518IZ58_9BACT</name>
<proteinExistence type="inferred from homology"/>
<reference evidence="15 16" key="1">
    <citation type="submission" date="2019-02" db="EMBL/GenBank/DDBJ databases">
        <title>Deep-cultivation of Planctomycetes and their phenomic and genomic characterization uncovers novel biology.</title>
        <authorList>
            <person name="Wiegand S."/>
            <person name="Jogler M."/>
            <person name="Boedeker C."/>
            <person name="Pinto D."/>
            <person name="Vollmers J."/>
            <person name="Rivas-Marin E."/>
            <person name="Kohn T."/>
            <person name="Peeters S.H."/>
            <person name="Heuer A."/>
            <person name="Rast P."/>
            <person name="Oberbeckmann S."/>
            <person name="Bunk B."/>
            <person name="Jeske O."/>
            <person name="Meyerdierks A."/>
            <person name="Storesund J.E."/>
            <person name="Kallscheuer N."/>
            <person name="Luecker S."/>
            <person name="Lage O.M."/>
            <person name="Pohl T."/>
            <person name="Merkel B.J."/>
            <person name="Hornburger P."/>
            <person name="Mueller R.-W."/>
            <person name="Bruemmer F."/>
            <person name="Labrenz M."/>
            <person name="Spormann A.M."/>
            <person name="Op den Camp H."/>
            <person name="Overmann J."/>
            <person name="Amann R."/>
            <person name="Jetten M.S.M."/>
            <person name="Mascher T."/>
            <person name="Medema M.H."/>
            <person name="Devos D.P."/>
            <person name="Kaster A.-K."/>
            <person name="Ovreas L."/>
            <person name="Rohde M."/>
            <person name="Galperin M.Y."/>
            <person name="Jogler C."/>
        </authorList>
    </citation>
    <scope>NUCLEOTIDE SEQUENCE [LARGE SCALE GENOMIC DNA]</scope>
    <source>
        <strain evidence="15 16">Mal33</strain>
    </source>
</reference>
<evidence type="ECO:0000256" key="4">
    <source>
        <dbReference type="ARBA" id="ARBA00022692"/>
    </source>
</evidence>
<keyword evidence="3" id="KW-0444">Lipid biosynthesis</keyword>
<organism evidence="15 16">
    <name type="scientific">Rosistilla oblonga</name>
    <dbReference type="NCBI Taxonomy" id="2527990"/>
    <lineage>
        <taxon>Bacteria</taxon>
        <taxon>Pseudomonadati</taxon>
        <taxon>Planctomycetota</taxon>
        <taxon>Planctomycetia</taxon>
        <taxon>Pirellulales</taxon>
        <taxon>Pirellulaceae</taxon>
        <taxon>Rosistilla</taxon>
    </lineage>
</organism>
<comment type="similarity">
    <text evidence="2">Belongs to the fatty acid desaturase type 2 family.</text>
</comment>
<evidence type="ECO:0000256" key="8">
    <source>
        <dbReference type="ARBA" id="ARBA00023004"/>
    </source>
</evidence>
<evidence type="ECO:0000256" key="3">
    <source>
        <dbReference type="ARBA" id="ARBA00022516"/>
    </source>
</evidence>
<sequence length="363" mass="41237">MPTEPAQHKLASHRSGPIQAPLIPKIPDLIMSTEAIEAPDQESDDSNPSAANASGRPPRVDIPETAKPPQLQVSYALVIGLVHVAALMVAIPPMAGYLFSWSGLVLAIAGHFFYGMIGINVCYHRLLTHRGFKCPLWLEHSLAVLGICNLQDSPARWVAIHRMHHQHSDHQPDPHTPKAGFWWSHVGWVLYRNRDHDTTSHFERYVRDLLRDPFYLKLEARWRWFGIFATHALLYYLIGSAVGYFMTGTLAGAVQLGLSWFFWGVMVRVVIVLHGTWAVNSLTHVIGYRNYETRDDSRNHWLIAMLTHGEGWHNNHHASPRAAMHGHRWWEYDMAWSVIRMMEIVGLATDVVRPGKTAEPADW</sequence>
<dbReference type="Pfam" id="PF00487">
    <property type="entry name" value="FA_desaturase"/>
    <property type="match status" value="1"/>
</dbReference>
<dbReference type="InterPro" id="IPR015876">
    <property type="entry name" value="Acyl-CoA_DS"/>
</dbReference>
<dbReference type="PANTHER" id="PTHR11351:SF31">
    <property type="entry name" value="DESATURASE 1, ISOFORM A-RELATED"/>
    <property type="match status" value="1"/>
</dbReference>
<dbReference type="AlphaFoldDB" id="A0A518IZ58"/>
<feature type="transmembrane region" description="Helical" evidence="13">
    <location>
        <begin position="258"/>
        <end position="279"/>
    </location>
</feature>
<evidence type="ECO:0000256" key="1">
    <source>
        <dbReference type="ARBA" id="ARBA00004141"/>
    </source>
</evidence>
<evidence type="ECO:0000256" key="5">
    <source>
        <dbReference type="ARBA" id="ARBA00022832"/>
    </source>
</evidence>
<evidence type="ECO:0000256" key="12">
    <source>
        <dbReference type="SAM" id="MobiDB-lite"/>
    </source>
</evidence>
<evidence type="ECO:0000256" key="13">
    <source>
        <dbReference type="SAM" id="Phobius"/>
    </source>
</evidence>
<dbReference type="GO" id="GO:0006633">
    <property type="term" value="P:fatty acid biosynthetic process"/>
    <property type="evidence" value="ECO:0007669"/>
    <property type="project" value="UniProtKB-KW"/>
</dbReference>
<evidence type="ECO:0000313" key="15">
    <source>
        <dbReference type="EMBL" id="QDV58369.1"/>
    </source>
</evidence>
<keyword evidence="7" id="KW-0560">Oxidoreductase</keyword>
<dbReference type="PRINTS" id="PR00075">
    <property type="entry name" value="FACDDSATRASE"/>
</dbReference>
<keyword evidence="6 13" id="KW-1133">Transmembrane helix</keyword>
<keyword evidence="9" id="KW-0443">Lipid metabolism</keyword>
<accession>A0A518IZ58</accession>
<keyword evidence="11" id="KW-0275">Fatty acid biosynthesis</keyword>
<dbReference type="Proteomes" id="UP000316770">
    <property type="component" value="Chromosome"/>
</dbReference>
<evidence type="ECO:0000256" key="6">
    <source>
        <dbReference type="ARBA" id="ARBA00022989"/>
    </source>
</evidence>
<keyword evidence="8" id="KW-0408">Iron</keyword>
<feature type="region of interest" description="Disordered" evidence="12">
    <location>
        <begin position="1"/>
        <end position="21"/>
    </location>
</feature>
<feature type="domain" description="Fatty acid desaturase" evidence="14">
    <location>
        <begin position="104"/>
        <end position="340"/>
    </location>
</feature>
<feature type="region of interest" description="Disordered" evidence="12">
    <location>
        <begin position="34"/>
        <end position="65"/>
    </location>
</feature>
<evidence type="ECO:0000256" key="7">
    <source>
        <dbReference type="ARBA" id="ARBA00023002"/>
    </source>
</evidence>
<feature type="transmembrane region" description="Helical" evidence="13">
    <location>
        <begin position="224"/>
        <end position="246"/>
    </location>
</feature>
<comment type="subcellular location">
    <subcellularLocation>
        <location evidence="1">Membrane</location>
        <topology evidence="1">Multi-pass membrane protein</topology>
    </subcellularLocation>
</comment>
<dbReference type="PANTHER" id="PTHR11351">
    <property type="entry name" value="ACYL-COA DESATURASE"/>
    <property type="match status" value="1"/>
</dbReference>
<evidence type="ECO:0000256" key="2">
    <source>
        <dbReference type="ARBA" id="ARBA00008749"/>
    </source>
</evidence>
<evidence type="ECO:0000256" key="11">
    <source>
        <dbReference type="ARBA" id="ARBA00023160"/>
    </source>
</evidence>
<keyword evidence="16" id="KW-1185">Reference proteome</keyword>
<evidence type="ECO:0000256" key="9">
    <source>
        <dbReference type="ARBA" id="ARBA00023098"/>
    </source>
</evidence>
<dbReference type="EMBL" id="CP036318">
    <property type="protein sequence ID" value="QDV58369.1"/>
    <property type="molecule type" value="Genomic_DNA"/>
</dbReference>
<keyword evidence="4 13" id="KW-0812">Transmembrane</keyword>
<dbReference type="InterPro" id="IPR005804">
    <property type="entry name" value="FA_desaturase_dom"/>
</dbReference>